<protein>
    <submittedName>
        <fullName evidence="1">Uncharacterized protein</fullName>
    </submittedName>
</protein>
<name>A0AA38J5N2_9CUCU</name>
<proteinExistence type="predicted"/>
<dbReference type="Proteomes" id="UP001168821">
    <property type="component" value="Unassembled WGS sequence"/>
</dbReference>
<sequence>MFLKVSASWGCSFARKLVNYGRTRIWVADANQQSYNPDRETTNLSYACNGCKSVTAPGTGGLKTEAAMDANFREKQPKFDGGVLSFEFLPVLIPAHPPFSTEIEILPNRFSNNGTIRQHSLRRPLVENTVFSACFSFFSNKIWF</sequence>
<accession>A0AA38J5N2</accession>
<comment type="caution">
    <text evidence="1">The sequence shown here is derived from an EMBL/GenBank/DDBJ whole genome shotgun (WGS) entry which is preliminary data.</text>
</comment>
<evidence type="ECO:0000313" key="2">
    <source>
        <dbReference type="Proteomes" id="UP001168821"/>
    </source>
</evidence>
<dbReference type="EMBL" id="JALNTZ010000001">
    <property type="protein sequence ID" value="KAJ3664679.1"/>
    <property type="molecule type" value="Genomic_DNA"/>
</dbReference>
<organism evidence="1 2">
    <name type="scientific">Zophobas morio</name>
    <dbReference type="NCBI Taxonomy" id="2755281"/>
    <lineage>
        <taxon>Eukaryota</taxon>
        <taxon>Metazoa</taxon>
        <taxon>Ecdysozoa</taxon>
        <taxon>Arthropoda</taxon>
        <taxon>Hexapoda</taxon>
        <taxon>Insecta</taxon>
        <taxon>Pterygota</taxon>
        <taxon>Neoptera</taxon>
        <taxon>Endopterygota</taxon>
        <taxon>Coleoptera</taxon>
        <taxon>Polyphaga</taxon>
        <taxon>Cucujiformia</taxon>
        <taxon>Tenebrionidae</taxon>
        <taxon>Zophobas</taxon>
    </lineage>
</organism>
<gene>
    <name evidence="1" type="ORF">Zmor_000229</name>
</gene>
<keyword evidence="2" id="KW-1185">Reference proteome</keyword>
<dbReference type="AlphaFoldDB" id="A0AA38J5N2"/>
<evidence type="ECO:0000313" key="1">
    <source>
        <dbReference type="EMBL" id="KAJ3664679.1"/>
    </source>
</evidence>
<reference evidence="1" key="1">
    <citation type="journal article" date="2023" name="G3 (Bethesda)">
        <title>Whole genome assemblies of Zophobas morio and Tenebrio molitor.</title>
        <authorList>
            <person name="Kaur S."/>
            <person name="Stinson S.A."/>
            <person name="diCenzo G.C."/>
        </authorList>
    </citation>
    <scope>NUCLEOTIDE SEQUENCE</scope>
    <source>
        <strain evidence="1">QUZm001</strain>
    </source>
</reference>